<evidence type="ECO:0000256" key="3">
    <source>
        <dbReference type="ARBA" id="ARBA00020414"/>
    </source>
</evidence>
<dbReference type="GO" id="GO:0005786">
    <property type="term" value="C:signal recognition particle, endoplasmic reticulum targeting"/>
    <property type="evidence" value="ECO:0007669"/>
    <property type="project" value="UniProtKB-KW"/>
</dbReference>
<dbReference type="InterPro" id="IPR009018">
    <property type="entry name" value="Signal_recog_particle_SRP9/14"/>
</dbReference>
<dbReference type="InterPro" id="IPR008832">
    <property type="entry name" value="SRP9"/>
</dbReference>
<dbReference type="GO" id="GO:0006614">
    <property type="term" value="P:SRP-dependent cotranslational protein targeting to membrane"/>
    <property type="evidence" value="ECO:0007669"/>
    <property type="project" value="InterPro"/>
</dbReference>
<comment type="function">
    <text evidence="8 9">Component of the signal recognition particle (SRP) complex, a ribonucleoprotein complex that mediates the cotranslational targeting of secretory and membrane proteins to the endoplasmic reticulum (ER). SRP9 together with SRP14 and the Alu portion of the SRP RNA, constitutes the elongation arrest domain of SRP. The complex of SRP9 and SRP14 is required for SRP RNA binding.</text>
</comment>
<evidence type="ECO:0000313" key="12">
    <source>
        <dbReference type="Proteomes" id="UP000030746"/>
    </source>
</evidence>
<evidence type="ECO:0000256" key="7">
    <source>
        <dbReference type="ARBA" id="ARBA00023274"/>
    </source>
</evidence>
<dbReference type="Gene3D" id="3.30.720.10">
    <property type="entry name" value="Signal recognition particle alu RNA binding heterodimer, srp9/1"/>
    <property type="match status" value="1"/>
</dbReference>
<keyword evidence="4 9" id="KW-0963">Cytoplasm</keyword>
<evidence type="ECO:0000256" key="1">
    <source>
        <dbReference type="ARBA" id="ARBA00004496"/>
    </source>
</evidence>
<dbReference type="OMA" id="DPMKVRF"/>
<dbReference type="AlphaFoldDB" id="V4BEB3"/>
<evidence type="ECO:0000259" key="10">
    <source>
        <dbReference type="Pfam" id="PF05486"/>
    </source>
</evidence>
<organism evidence="11 12">
    <name type="scientific">Lottia gigantea</name>
    <name type="common">Giant owl limpet</name>
    <dbReference type="NCBI Taxonomy" id="225164"/>
    <lineage>
        <taxon>Eukaryota</taxon>
        <taxon>Metazoa</taxon>
        <taxon>Spiralia</taxon>
        <taxon>Lophotrochozoa</taxon>
        <taxon>Mollusca</taxon>
        <taxon>Gastropoda</taxon>
        <taxon>Patellogastropoda</taxon>
        <taxon>Lottioidea</taxon>
        <taxon>Lottiidae</taxon>
        <taxon>Lottia</taxon>
    </lineage>
</organism>
<evidence type="ECO:0000256" key="8">
    <source>
        <dbReference type="ARBA" id="ARBA00045462"/>
    </source>
</evidence>
<evidence type="ECO:0000256" key="9">
    <source>
        <dbReference type="PIRNR" id="PIRNR017029"/>
    </source>
</evidence>
<gene>
    <name evidence="11" type="ORF">LOTGIDRAFT_205019</name>
</gene>
<name>V4BEB3_LOTGI</name>
<keyword evidence="6 9" id="KW-0733">Signal recognition particle</keyword>
<dbReference type="GO" id="GO:0005829">
    <property type="term" value="C:cytosol"/>
    <property type="evidence" value="ECO:0007669"/>
    <property type="project" value="UniProtKB-ARBA"/>
</dbReference>
<dbReference type="GeneID" id="20245778"/>
<dbReference type="PANTHER" id="PTHR12834">
    <property type="entry name" value="SIGNAL RECOGNITION PARTICLE 9 KDA PROTEIN"/>
    <property type="match status" value="1"/>
</dbReference>
<protein>
    <recommendedName>
        <fullName evidence="3 9">Signal recognition particle 9 kDa protein</fullName>
        <shortName evidence="9">SRP9</shortName>
    </recommendedName>
</protein>
<accession>V4BEB3</accession>
<dbReference type="GO" id="GO:0045900">
    <property type="term" value="P:negative regulation of translational elongation"/>
    <property type="evidence" value="ECO:0007669"/>
    <property type="project" value="InterPro"/>
</dbReference>
<dbReference type="CTD" id="20245778"/>
<keyword evidence="12" id="KW-1185">Reference proteome</keyword>
<feature type="domain" description="SRP9" evidence="10">
    <location>
        <begin position="4"/>
        <end position="73"/>
    </location>
</feature>
<dbReference type="GO" id="GO:0008312">
    <property type="term" value="F:7S RNA binding"/>
    <property type="evidence" value="ECO:0007669"/>
    <property type="project" value="InterPro"/>
</dbReference>
<dbReference type="SUPFAM" id="SSF54762">
    <property type="entry name" value="Signal recognition particle alu RNA binding heterodimer, SRP9/14"/>
    <property type="match status" value="1"/>
</dbReference>
<sequence>MTYIKSWDEFAKAVERVYVNNPLKCRFVMKYRNVDGLLTMKITDDHVCLQYKTEHNQDVKKLEKLLGHLIRDMASKEK</sequence>
<evidence type="ECO:0000313" key="11">
    <source>
        <dbReference type="EMBL" id="ESP04122.1"/>
    </source>
</evidence>
<dbReference type="STRING" id="225164.V4BEB3"/>
<dbReference type="OrthoDB" id="360923at2759"/>
<dbReference type="Pfam" id="PF05486">
    <property type="entry name" value="SRP9-21"/>
    <property type="match status" value="1"/>
</dbReference>
<evidence type="ECO:0000256" key="4">
    <source>
        <dbReference type="ARBA" id="ARBA00022490"/>
    </source>
</evidence>
<dbReference type="KEGG" id="lgi:LOTGIDRAFT_205019"/>
<dbReference type="EMBL" id="KB199882">
    <property type="protein sequence ID" value="ESP04122.1"/>
    <property type="molecule type" value="Genomic_DNA"/>
</dbReference>
<keyword evidence="7 9" id="KW-0687">Ribonucleoprotein</keyword>
<dbReference type="InterPro" id="IPR039914">
    <property type="entry name" value="SRP9-like"/>
</dbReference>
<evidence type="ECO:0000256" key="6">
    <source>
        <dbReference type="ARBA" id="ARBA00023135"/>
    </source>
</evidence>
<dbReference type="InterPro" id="IPR039432">
    <property type="entry name" value="SRP9_dom"/>
</dbReference>
<dbReference type="PIRSF" id="PIRSF017029">
    <property type="entry name" value="Signal_recog_particle_SRP9"/>
    <property type="match status" value="1"/>
</dbReference>
<keyword evidence="5 9" id="KW-0694">RNA-binding</keyword>
<dbReference type="PANTHER" id="PTHR12834:SF12">
    <property type="entry name" value="SIGNAL RECOGNITION PARTICLE 9 KDA PROTEIN"/>
    <property type="match status" value="1"/>
</dbReference>
<dbReference type="HOGENOM" id="CLU_144337_3_0_1"/>
<evidence type="ECO:0000256" key="5">
    <source>
        <dbReference type="ARBA" id="ARBA00022884"/>
    </source>
</evidence>
<dbReference type="FunFam" id="3.30.720.10:FF:000001">
    <property type="entry name" value="Signal recognition particle 9 kDa protein"/>
    <property type="match status" value="1"/>
</dbReference>
<reference evidence="11 12" key="1">
    <citation type="journal article" date="2013" name="Nature">
        <title>Insights into bilaterian evolution from three spiralian genomes.</title>
        <authorList>
            <person name="Simakov O."/>
            <person name="Marletaz F."/>
            <person name="Cho S.J."/>
            <person name="Edsinger-Gonzales E."/>
            <person name="Havlak P."/>
            <person name="Hellsten U."/>
            <person name="Kuo D.H."/>
            <person name="Larsson T."/>
            <person name="Lv J."/>
            <person name="Arendt D."/>
            <person name="Savage R."/>
            <person name="Osoegawa K."/>
            <person name="de Jong P."/>
            <person name="Grimwood J."/>
            <person name="Chapman J.A."/>
            <person name="Shapiro H."/>
            <person name="Aerts A."/>
            <person name="Otillar R.P."/>
            <person name="Terry A.Y."/>
            <person name="Boore J.L."/>
            <person name="Grigoriev I.V."/>
            <person name="Lindberg D.R."/>
            <person name="Seaver E.C."/>
            <person name="Weisblat D.A."/>
            <person name="Putnam N.H."/>
            <person name="Rokhsar D.S."/>
        </authorList>
    </citation>
    <scope>NUCLEOTIDE SEQUENCE [LARGE SCALE GENOMIC DNA]</scope>
</reference>
<comment type="subcellular location">
    <subcellularLocation>
        <location evidence="1 9">Cytoplasm</location>
    </subcellularLocation>
</comment>
<comment type="similarity">
    <text evidence="2 9">Belongs to the SRP9 family.</text>
</comment>
<dbReference type="Proteomes" id="UP000030746">
    <property type="component" value="Unassembled WGS sequence"/>
</dbReference>
<evidence type="ECO:0000256" key="2">
    <source>
        <dbReference type="ARBA" id="ARBA00009193"/>
    </source>
</evidence>
<dbReference type="RefSeq" id="XP_009045207.1">
    <property type="nucleotide sequence ID" value="XM_009046959.1"/>
</dbReference>
<proteinExistence type="inferred from homology"/>